<dbReference type="InterPro" id="IPR012919">
    <property type="entry name" value="SUN_dom"/>
</dbReference>
<evidence type="ECO:0000259" key="8">
    <source>
        <dbReference type="PROSITE" id="PS51469"/>
    </source>
</evidence>
<name>A0AAU9L1S5_9STRA</name>
<keyword evidence="2 7" id="KW-0812">Transmembrane</keyword>
<dbReference type="InterPro" id="IPR045119">
    <property type="entry name" value="SUN1-5"/>
</dbReference>
<feature type="region of interest" description="Disordered" evidence="6">
    <location>
        <begin position="87"/>
        <end position="109"/>
    </location>
</feature>
<protein>
    <recommendedName>
        <fullName evidence="8">SUN domain-containing protein</fullName>
    </recommendedName>
</protein>
<dbReference type="PANTHER" id="PTHR12911">
    <property type="entry name" value="SAD1/UNC-84-LIKE PROTEIN-RELATED"/>
    <property type="match status" value="1"/>
</dbReference>
<dbReference type="GO" id="GO:0016020">
    <property type="term" value="C:membrane"/>
    <property type="evidence" value="ECO:0007669"/>
    <property type="project" value="UniProtKB-SubCell"/>
</dbReference>
<evidence type="ECO:0000256" key="1">
    <source>
        <dbReference type="ARBA" id="ARBA00004370"/>
    </source>
</evidence>
<evidence type="ECO:0000256" key="2">
    <source>
        <dbReference type="ARBA" id="ARBA00022692"/>
    </source>
</evidence>
<feature type="coiled-coil region" evidence="5">
    <location>
        <begin position="241"/>
        <end position="275"/>
    </location>
</feature>
<evidence type="ECO:0000256" key="5">
    <source>
        <dbReference type="SAM" id="Coils"/>
    </source>
</evidence>
<comment type="subcellular location">
    <subcellularLocation>
        <location evidence="1">Membrane</location>
    </subcellularLocation>
</comment>
<proteinExistence type="predicted"/>
<dbReference type="AlphaFoldDB" id="A0AAU9L1S5"/>
<feature type="region of interest" description="Disordered" evidence="6">
    <location>
        <begin position="1"/>
        <end position="47"/>
    </location>
</feature>
<dbReference type="GO" id="GO:0043495">
    <property type="term" value="F:protein-membrane adaptor activity"/>
    <property type="evidence" value="ECO:0007669"/>
    <property type="project" value="TreeGrafter"/>
</dbReference>
<evidence type="ECO:0000256" key="6">
    <source>
        <dbReference type="SAM" id="MobiDB-lite"/>
    </source>
</evidence>
<accession>A0AAU9L1S5</accession>
<organism evidence="9 10">
    <name type="scientific">Peronospora belbahrii</name>
    <dbReference type="NCBI Taxonomy" id="622444"/>
    <lineage>
        <taxon>Eukaryota</taxon>
        <taxon>Sar</taxon>
        <taxon>Stramenopiles</taxon>
        <taxon>Oomycota</taxon>
        <taxon>Peronosporomycetes</taxon>
        <taxon>Peronosporales</taxon>
        <taxon>Peronosporaceae</taxon>
        <taxon>Peronospora</taxon>
    </lineage>
</organism>
<evidence type="ECO:0000313" key="9">
    <source>
        <dbReference type="EMBL" id="CAH0479365.1"/>
    </source>
</evidence>
<dbReference type="Gene3D" id="2.60.120.260">
    <property type="entry name" value="Galactose-binding domain-like"/>
    <property type="match status" value="1"/>
</dbReference>
<feature type="compositionally biased region" description="Basic and acidic residues" evidence="6">
    <location>
        <begin position="93"/>
        <end position="109"/>
    </location>
</feature>
<gene>
    <name evidence="9" type="ORF">PBS003_LOCUS6011</name>
</gene>
<sequence length="654" mass="74479">MAKGNVYSRRLRSRKRSDSMCSEEEGEELSNCLESRDQHYGIYTPEPVQRTLILRSGDDLEEDDIDDIEDSEFEDLDGYEDRDYNRKMYTKSHRVEEERGDPQDIQEQDDKNMEIQEHQVQRSELKRRAAGAAACFKRPYGTRGLWQKVIGLNAMKMVLKYMRRLWRFMLRNSFMAVNVLWLLAPLCCFVVAVTVPHYVTSAIHYVDILSTKVIGARGSAGGGLEMEAMRSMVLEIVDLKVIGMTKEIRLLQQTVQSQEREIEALKLLHDSMRHAHDEAQKKFSLVEPDSAITLHVQKVVAEHTKRSREIFLDRTSQIQQDLRLVSTQYAQLYSIVMEQEKKMNSMKGMMKKAVIAPVTNAANGYAEMRKEFTDWRELFERELESEMRRKLQAAESRMLRVIHEEQRTFSSSADALRSLDATDPGILRVIEVAVQAVEIKKTGRVDHAALANGATVIYSERDLLYQDKLSPVQLFIQLIGLNDHNDDARFTSPSYRRAPAPYLGLLLSIGEIPWWLSRHNGRPETALSETMEIGSCWGFAGSSGRLSVKFALQIIADSITIDHIPAQIASDFSSAPNKFRVLGISGHPLRETVDFIPFGNFSYASNGPASQTFMLTPLQSQYSAIDGITLEVLSNHGHPDYTCLYRFRVHGQPV</sequence>
<keyword evidence="5" id="KW-0175">Coiled coil</keyword>
<dbReference type="Proteomes" id="UP001160483">
    <property type="component" value="Unassembled WGS sequence"/>
</dbReference>
<dbReference type="PANTHER" id="PTHR12911:SF8">
    <property type="entry name" value="KLAROID PROTEIN-RELATED"/>
    <property type="match status" value="1"/>
</dbReference>
<dbReference type="Pfam" id="PF07738">
    <property type="entry name" value="Sad1_UNC"/>
    <property type="match status" value="1"/>
</dbReference>
<dbReference type="GO" id="GO:0005635">
    <property type="term" value="C:nuclear envelope"/>
    <property type="evidence" value="ECO:0007669"/>
    <property type="project" value="TreeGrafter"/>
</dbReference>
<feature type="domain" description="SUN" evidence="8">
    <location>
        <begin position="483"/>
        <end position="654"/>
    </location>
</feature>
<keyword evidence="3 7" id="KW-1133">Transmembrane helix</keyword>
<comment type="caution">
    <text evidence="9">The sequence shown here is derived from an EMBL/GenBank/DDBJ whole genome shotgun (WGS) entry which is preliminary data.</text>
</comment>
<dbReference type="PROSITE" id="PS51469">
    <property type="entry name" value="SUN"/>
    <property type="match status" value="1"/>
</dbReference>
<reference evidence="9" key="1">
    <citation type="submission" date="2021-11" db="EMBL/GenBank/DDBJ databases">
        <authorList>
            <person name="Islam A."/>
            <person name="Islam S."/>
            <person name="Flora M.S."/>
            <person name="Rahman M."/>
            <person name="Ziaur R.M."/>
            <person name="Epstein J.H."/>
            <person name="Hassan M."/>
            <person name="Klassen M."/>
            <person name="Woodard K."/>
            <person name="Webb A."/>
            <person name="Webby R.J."/>
            <person name="El Zowalaty M.E."/>
        </authorList>
    </citation>
    <scope>NUCLEOTIDE SEQUENCE</scope>
    <source>
        <strain evidence="9">Pbs3</strain>
    </source>
</reference>
<keyword evidence="4 7" id="KW-0472">Membrane</keyword>
<evidence type="ECO:0000313" key="10">
    <source>
        <dbReference type="Proteomes" id="UP001160483"/>
    </source>
</evidence>
<dbReference type="EMBL" id="CAKKTJ010000299">
    <property type="protein sequence ID" value="CAH0479365.1"/>
    <property type="molecule type" value="Genomic_DNA"/>
</dbReference>
<evidence type="ECO:0000256" key="7">
    <source>
        <dbReference type="SAM" id="Phobius"/>
    </source>
</evidence>
<evidence type="ECO:0000256" key="4">
    <source>
        <dbReference type="ARBA" id="ARBA00023136"/>
    </source>
</evidence>
<evidence type="ECO:0000256" key="3">
    <source>
        <dbReference type="ARBA" id="ARBA00022989"/>
    </source>
</evidence>
<feature type="transmembrane region" description="Helical" evidence="7">
    <location>
        <begin position="173"/>
        <end position="199"/>
    </location>
</feature>